<evidence type="ECO:0000313" key="3">
    <source>
        <dbReference type="EMBL" id="BBG25494.1"/>
    </source>
</evidence>
<dbReference type="EMBL" id="AP018930">
    <property type="protein sequence ID" value="BBG28288.1"/>
    <property type="molecule type" value="Genomic_DNA"/>
</dbReference>
<dbReference type="InterPro" id="IPR001509">
    <property type="entry name" value="Epimerase_deHydtase"/>
</dbReference>
<reference evidence="6" key="1">
    <citation type="submission" date="2018-09" db="EMBL/GenBank/DDBJ databases">
        <title>Complete Genome Sequencing of Sulfolobus sp. JCM 16834.</title>
        <authorList>
            <person name="Kato S."/>
            <person name="Itoh T."/>
            <person name="Ohkuma M."/>
        </authorList>
    </citation>
    <scope>NUCLEOTIDE SEQUENCE [LARGE SCALE GENOMIC DNA]</scope>
    <source>
        <strain evidence="6">IC-007</strain>
    </source>
</reference>
<sequence length="313" mass="35591">MKFLVTGGAGFIGSAFVRQLKDSIVLDALTYAGREENLRGVDCTFVKGNITDYELVKKVVEENKVDVIVNFAAETHVDRSIVNPRPFLESNVFGVVNLLQISKEKNLRLVHISTDEVYGDNEADENSPLRPSSPYSASKASADMFVMAYVRTYGVDALIIRPSNNYGPRQFPEKLIPKTIIRTLFDKPIPVYGDGKQVRDWIYVEDTARIIKGIVENGEKGKIYNIPGGHSISNIEIIYKIGSILGKEVKVKFVKDRPGHDRFYKMKPSIKYDTISIDEGLKRTVDWYRENREWWEPLLGDSFVEEVPWEKGY</sequence>
<organism evidence="4 6">
    <name type="scientific">Sulfuracidifex tepidarius</name>
    <dbReference type="NCBI Taxonomy" id="1294262"/>
    <lineage>
        <taxon>Archaea</taxon>
        <taxon>Thermoproteota</taxon>
        <taxon>Thermoprotei</taxon>
        <taxon>Sulfolobales</taxon>
        <taxon>Sulfolobaceae</taxon>
        <taxon>Sulfuracidifex</taxon>
    </lineage>
</organism>
<gene>
    <name evidence="3" type="ORF">IC006_2830</name>
    <name evidence="4" type="ORF">IC007_2844</name>
</gene>
<dbReference type="Proteomes" id="UP000322983">
    <property type="component" value="Chromosome"/>
</dbReference>
<dbReference type="Proteomes" id="UP000325030">
    <property type="component" value="Chromosome"/>
</dbReference>
<evidence type="ECO:0000259" key="2">
    <source>
        <dbReference type="Pfam" id="PF01370"/>
    </source>
</evidence>
<dbReference type="SUPFAM" id="SSF51735">
    <property type="entry name" value="NAD(P)-binding Rossmann-fold domains"/>
    <property type="match status" value="1"/>
</dbReference>
<dbReference type="GO" id="GO:0008460">
    <property type="term" value="F:dTDP-glucose 4,6-dehydratase activity"/>
    <property type="evidence" value="ECO:0007669"/>
    <property type="project" value="InterPro"/>
</dbReference>
<protein>
    <submittedName>
        <fullName evidence="4">GDP-L-fucose synthase</fullName>
    </submittedName>
</protein>
<dbReference type="PANTHER" id="PTHR43000">
    <property type="entry name" value="DTDP-D-GLUCOSE 4,6-DEHYDRATASE-RELATED"/>
    <property type="match status" value="1"/>
</dbReference>
<dbReference type="CDD" id="cd05246">
    <property type="entry name" value="dTDP_GD_SDR_e"/>
    <property type="match status" value="1"/>
</dbReference>
<dbReference type="STRING" id="1294262.GCA_001316085_00787"/>
<feature type="domain" description="NAD-dependent epimerase/dehydratase" evidence="2">
    <location>
        <begin position="4"/>
        <end position="226"/>
    </location>
</feature>
<dbReference type="KEGG" id="step:IC006_2830"/>
<dbReference type="AlphaFoldDB" id="A0A510E7H0"/>
<dbReference type="GO" id="GO:0009225">
    <property type="term" value="P:nucleotide-sugar metabolic process"/>
    <property type="evidence" value="ECO:0007669"/>
    <property type="project" value="InterPro"/>
</dbReference>
<dbReference type="RefSeq" id="WP_054845315.1">
    <property type="nucleotide sequence ID" value="NZ_AP018929.1"/>
</dbReference>
<keyword evidence="5" id="KW-1185">Reference proteome</keyword>
<proteinExistence type="inferred from homology"/>
<dbReference type="Gene3D" id="3.40.50.720">
    <property type="entry name" value="NAD(P)-binding Rossmann-like Domain"/>
    <property type="match status" value="1"/>
</dbReference>
<dbReference type="InterPro" id="IPR005888">
    <property type="entry name" value="dTDP_Gluc_deHydtase"/>
</dbReference>
<evidence type="ECO:0000313" key="6">
    <source>
        <dbReference type="Proteomes" id="UP000325030"/>
    </source>
</evidence>
<dbReference type="Pfam" id="PF01370">
    <property type="entry name" value="Epimerase"/>
    <property type="match status" value="1"/>
</dbReference>
<evidence type="ECO:0000313" key="4">
    <source>
        <dbReference type="EMBL" id="BBG28288.1"/>
    </source>
</evidence>
<evidence type="ECO:0000313" key="5">
    <source>
        <dbReference type="Proteomes" id="UP000322983"/>
    </source>
</evidence>
<accession>A0A510E7H0</accession>
<dbReference type="GeneID" id="41719110"/>
<dbReference type="NCBIfam" id="TIGR01181">
    <property type="entry name" value="dTDP_gluc_dehyt"/>
    <property type="match status" value="1"/>
</dbReference>
<dbReference type="InterPro" id="IPR036291">
    <property type="entry name" value="NAD(P)-bd_dom_sf"/>
</dbReference>
<comment type="similarity">
    <text evidence="1">Belongs to the NAD(P)-dependent epimerase/dehydratase family.</text>
</comment>
<accession>A0A510DZ32</accession>
<dbReference type="Gene3D" id="3.90.25.10">
    <property type="entry name" value="UDP-galactose 4-epimerase, domain 1"/>
    <property type="match status" value="1"/>
</dbReference>
<reference evidence="4 5" key="2">
    <citation type="journal article" date="2020" name="Int. J. Syst. Evol. Microbiol.">
        <title>Sulfuracidifex tepidarius gen. nov., sp. nov. and transfer of Sulfolobus metallicus Huber and Stetter 1992 to the genus Sulfuracidifex as Sulfuracidifex metallicus comb. nov.</title>
        <authorList>
            <person name="Itoh T."/>
            <person name="Miura T."/>
            <person name="Sakai H.D."/>
            <person name="Kato S."/>
            <person name="Ohkuma M."/>
            <person name="Takashina T."/>
        </authorList>
    </citation>
    <scope>NUCLEOTIDE SEQUENCE</scope>
    <source>
        <strain evidence="3 5">IC-006</strain>
        <strain evidence="4">IC-007</strain>
    </source>
</reference>
<evidence type="ECO:0000256" key="1">
    <source>
        <dbReference type="ARBA" id="ARBA00007637"/>
    </source>
</evidence>
<dbReference type="OrthoDB" id="4907at2157"/>
<name>A0A510E7H0_9CREN</name>
<dbReference type="EMBL" id="AP018929">
    <property type="protein sequence ID" value="BBG25494.1"/>
    <property type="molecule type" value="Genomic_DNA"/>
</dbReference>